<dbReference type="GO" id="GO:1990904">
    <property type="term" value="C:ribonucleoprotein complex"/>
    <property type="evidence" value="ECO:0007669"/>
    <property type="project" value="UniProtKB-KW"/>
</dbReference>
<evidence type="ECO:0000256" key="4">
    <source>
        <dbReference type="ARBA" id="ARBA00022980"/>
    </source>
</evidence>
<dbReference type="InterPro" id="IPR036935">
    <property type="entry name" value="Ribosomal_bL9_N_sf"/>
</dbReference>
<dbReference type="InterPro" id="IPR036791">
    <property type="entry name" value="Ribosomal_bL9_C_sf"/>
</dbReference>
<evidence type="ECO:0000256" key="3">
    <source>
        <dbReference type="ARBA" id="ARBA00022884"/>
    </source>
</evidence>
<name>A0A7W8D2X8_9FIRM</name>
<keyword evidence="2 7" id="KW-0699">rRNA-binding</keyword>
<dbReference type="InterPro" id="IPR020070">
    <property type="entry name" value="Ribosomal_bL9_N"/>
</dbReference>
<keyword evidence="3 7" id="KW-0694">RNA-binding</keyword>
<dbReference type="InterPro" id="IPR009027">
    <property type="entry name" value="Ribosomal_bL9/RNase_H1_N"/>
</dbReference>
<dbReference type="NCBIfam" id="TIGR00158">
    <property type="entry name" value="L9"/>
    <property type="match status" value="1"/>
</dbReference>
<dbReference type="SUPFAM" id="SSF55658">
    <property type="entry name" value="L9 N-domain-like"/>
    <property type="match status" value="1"/>
</dbReference>
<dbReference type="Pfam" id="PF03948">
    <property type="entry name" value="Ribosomal_L9_C"/>
    <property type="match status" value="1"/>
</dbReference>
<dbReference type="HAMAP" id="MF_00503">
    <property type="entry name" value="Ribosomal_bL9"/>
    <property type="match status" value="1"/>
</dbReference>
<dbReference type="GO" id="GO:0005840">
    <property type="term" value="C:ribosome"/>
    <property type="evidence" value="ECO:0007669"/>
    <property type="project" value="UniProtKB-KW"/>
</dbReference>
<dbReference type="AlphaFoldDB" id="A0A7W8D2X8"/>
<dbReference type="InterPro" id="IPR020069">
    <property type="entry name" value="Ribosomal_bL9_C"/>
</dbReference>
<dbReference type="Pfam" id="PF01281">
    <property type="entry name" value="Ribosomal_L9_N"/>
    <property type="match status" value="1"/>
</dbReference>
<dbReference type="InterPro" id="IPR000244">
    <property type="entry name" value="Ribosomal_bL9"/>
</dbReference>
<evidence type="ECO:0000313" key="12">
    <source>
        <dbReference type="Proteomes" id="UP000521313"/>
    </source>
</evidence>
<gene>
    <name evidence="7" type="primary">rplI</name>
    <name evidence="11" type="ORF">HNQ43_001166</name>
</gene>
<organism evidence="11 12">
    <name type="scientific">Faecalicoccus acidiformans</name>
    <dbReference type="NCBI Taxonomy" id="915173"/>
    <lineage>
        <taxon>Bacteria</taxon>
        <taxon>Bacillati</taxon>
        <taxon>Bacillota</taxon>
        <taxon>Erysipelotrichia</taxon>
        <taxon>Erysipelotrichales</taxon>
        <taxon>Erysipelotrichaceae</taxon>
        <taxon>Faecalicoccus</taxon>
    </lineage>
</organism>
<evidence type="ECO:0000256" key="6">
    <source>
        <dbReference type="ARBA" id="ARBA00035292"/>
    </source>
</evidence>
<evidence type="ECO:0000313" key="11">
    <source>
        <dbReference type="EMBL" id="MBB5185117.1"/>
    </source>
</evidence>
<evidence type="ECO:0000259" key="9">
    <source>
        <dbReference type="Pfam" id="PF01281"/>
    </source>
</evidence>
<dbReference type="Proteomes" id="UP000521313">
    <property type="component" value="Unassembled WGS sequence"/>
</dbReference>
<evidence type="ECO:0000256" key="2">
    <source>
        <dbReference type="ARBA" id="ARBA00022730"/>
    </source>
</evidence>
<sequence>MKVILLKDIKKVGKKDEVIEVSDGYARNYLIKRNLAIAYTKGSQKVLNEQLAQKAEEEKHLKAEAEVLKAKLEKMRLEFTLSTGKEGQVFGSISTKQIHQALLDQGIEVDKRKIHLDAPVSSLGMTNVEVDLYKGQVIGTIHVHVSEKR</sequence>
<dbReference type="EMBL" id="JACHHD010000010">
    <property type="protein sequence ID" value="MBB5185117.1"/>
    <property type="molecule type" value="Genomic_DNA"/>
</dbReference>
<reference evidence="11 12" key="1">
    <citation type="submission" date="2020-08" db="EMBL/GenBank/DDBJ databases">
        <title>Genomic Encyclopedia of Type Strains, Phase IV (KMG-IV): sequencing the most valuable type-strain genomes for metagenomic binning, comparative biology and taxonomic classification.</title>
        <authorList>
            <person name="Goeker M."/>
        </authorList>
    </citation>
    <scope>NUCLEOTIDE SEQUENCE [LARGE SCALE GENOMIC DNA]</scope>
    <source>
        <strain evidence="11 12">DSM 26963</strain>
    </source>
</reference>
<dbReference type="GO" id="GO:0006412">
    <property type="term" value="P:translation"/>
    <property type="evidence" value="ECO:0007669"/>
    <property type="project" value="UniProtKB-UniRule"/>
</dbReference>
<evidence type="ECO:0000256" key="1">
    <source>
        <dbReference type="ARBA" id="ARBA00010605"/>
    </source>
</evidence>
<evidence type="ECO:0000259" key="10">
    <source>
        <dbReference type="Pfam" id="PF03948"/>
    </source>
</evidence>
<keyword evidence="4 7" id="KW-0689">Ribosomal protein</keyword>
<dbReference type="Gene3D" id="3.10.430.100">
    <property type="entry name" value="Ribosomal protein L9, C-terminal domain"/>
    <property type="match status" value="1"/>
</dbReference>
<feature type="domain" description="Large ribosomal subunit protein bL9 C-terminal" evidence="10">
    <location>
        <begin position="63"/>
        <end position="146"/>
    </location>
</feature>
<dbReference type="SUPFAM" id="SSF55653">
    <property type="entry name" value="Ribosomal protein L9 C-domain"/>
    <property type="match status" value="1"/>
</dbReference>
<keyword evidence="5 7" id="KW-0687">Ribonucleoprotein</keyword>
<keyword evidence="8" id="KW-0175">Coiled coil</keyword>
<evidence type="ECO:0000256" key="8">
    <source>
        <dbReference type="SAM" id="Coils"/>
    </source>
</evidence>
<dbReference type="GO" id="GO:0003735">
    <property type="term" value="F:structural constituent of ribosome"/>
    <property type="evidence" value="ECO:0007669"/>
    <property type="project" value="InterPro"/>
</dbReference>
<accession>A0A7W8D2X8</accession>
<evidence type="ECO:0000256" key="7">
    <source>
        <dbReference type="HAMAP-Rule" id="MF_00503"/>
    </source>
</evidence>
<dbReference type="Gene3D" id="3.40.5.10">
    <property type="entry name" value="Ribosomal protein L9, N-terminal domain"/>
    <property type="match status" value="1"/>
</dbReference>
<feature type="domain" description="Ribosomal protein L9" evidence="9">
    <location>
        <begin position="1"/>
        <end position="46"/>
    </location>
</feature>
<dbReference type="GO" id="GO:0019843">
    <property type="term" value="F:rRNA binding"/>
    <property type="evidence" value="ECO:0007669"/>
    <property type="project" value="UniProtKB-UniRule"/>
</dbReference>
<proteinExistence type="inferred from homology"/>
<dbReference type="InterPro" id="IPR020594">
    <property type="entry name" value="Ribosomal_bL9_bac/chp"/>
</dbReference>
<protein>
    <recommendedName>
        <fullName evidence="6 7">Large ribosomal subunit protein bL9</fullName>
    </recommendedName>
</protein>
<comment type="caution">
    <text evidence="11">The sequence shown here is derived from an EMBL/GenBank/DDBJ whole genome shotgun (WGS) entry which is preliminary data.</text>
</comment>
<feature type="coiled-coil region" evidence="8">
    <location>
        <begin position="44"/>
        <end position="78"/>
    </location>
</feature>
<dbReference type="RefSeq" id="WP_183375701.1">
    <property type="nucleotide sequence ID" value="NZ_CALVCN010000038.1"/>
</dbReference>
<comment type="function">
    <text evidence="7">Binds to the 23S rRNA.</text>
</comment>
<evidence type="ECO:0000256" key="5">
    <source>
        <dbReference type="ARBA" id="ARBA00023274"/>
    </source>
</evidence>
<comment type="similarity">
    <text evidence="1 7">Belongs to the bacterial ribosomal protein bL9 family.</text>
</comment>
<dbReference type="PANTHER" id="PTHR21368">
    <property type="entry name" value="50S RIBOSOMAL PROTEIN L9"/>
    <property type="match status" value="1"/>
</dbReference>